<evidence type="ECO:0000313" key="7">
    <source>
        <dbReference type="EMBL" id="AEC01522.1"/>
    </source>
</evidence>
<dbReference type="InterPro" id="IPR051453">
    <property type="entry name" value="MBL_Glyoxalase_II"/>
</dbReference>
<dbReference type="GO" id="GO:0016787">
    <property type="term" value="F:hydrolase activity"/>
    <property type="evidence" value="ECO:0007669"/>
    <property type="project" value="UniProtKB-KW"/>
</dbReference>
<dbReference type="eggNOG" id="COG0491">
    <property type="taxonomic scope" value="Bacteria"/>
</dbReference>
<dbReference type="Pfam" id="PF00753">
    <property type="entry name" value="Lactamase_B"/>
    <property type="match status" value="1"/>
</dbReference>
<name>F4GH47_PARC1</name>
<gene>
    <name evidence="7" type="ordered locus">Spico_0292</name>
</gene>
<organism evidence="7 8">
    <name type="scientific">Parasphaerochaeta coccoides (strain ATCC BAA-1237 / DSM 17374 / SPN1)</name>
    <name type="common">Sphaerochaeta coccoides</name>
    <dbReference type="NCBI Taxonomy" id="760011"/>
    <lineage>
        <taxon>Bacteria</taxon>
        <taxon>Pseudomonadati</taxon>
        <taxon>Spirochaetota</taxon>
        <taxon>Spirochaetia</taxon>
        <taxon>Spirochaetales</taxon>
        <taxon>Sphaerochaetaceae</taxon>
        <taxon>Parasphaerochaeta</taxon>
    </lineage>
</organism>
<dbReference type="CDD" id="cd06262">
    <property type="entry name" value="metallo-hydrolase-like_MBL-fold"/>
    <property type="match status" value="1"/>
</dbReference>
<dbReference type="KEGG" id="scc:Spico_0292"/>
<keyword evidence="2" id="KW-0479">Metal-binding</keyword>
<keyword evidence="4" id="KW-0862">Zinc</keyword>
<dbReference type="STRING" id="760011.Spico_0292"/>
<evidence type="ECO:0000256" key="3">
    <source>
        <dbReference type="ARBA" id="ARBA00022801"/>
    </source>
</evidence>
<reference evidence="7 8" key="2">
    <citation type="journal article" date="2012" name="Stand. Genomic Sci.">
        <title>Complete genome sequence of the termite hindgut bacterium Spirochaeta coccoides type strain (SPN1(T)), reclassification in the genus Sphaerochaeta as Sphaerochaeta coccoides comb. nov. and emendations of the family Spirochaetaceae and the genus Sphaerochaeta.</title>
        <authorList>
            <person name="Abt B."/>
            <person name="Han C."/>
            <person name="Scheuner C."/>
            <person name="Lu M."/>
            <person name="Lapidus A."/>
            <person name="Nolan M."/>
            <person name="Lucas S."/>
            <person name="Hammon N."/>
            <person name="Deshpande S."/>
            <person name="Cheng J.F."/>
            <person name="Tapia R."/>
            <person name="Goodwin L.A."/>
            <person name="Pitluck S."/>
            <person name="Liolios K."/>
            <person name="Pagani I."/>
            <person name="Ivanova N."/>
            <person name="Mavromatis K."/>
            <person name="Mikhailova N."/>
            <person name="Huntemann M."/>
            <person name="Pati A."/>
            <person name="Chen A."/>
            <person name="Palaniappan K."/>
            <person name="Land M."/>
            <person name="Hauser L."/>
            <person name="Brambilla E.M."/>
            <person name="Rohde M."/>
            <person name="Spring S."/>
            <person name="Gronow S."/>
            <person name="Goker M."/>
            <person name="Woyke T."/>
            <person name="Bristow J."/>
            <person name="Eisen J.A."/>
            <person name="Markowitz V."/>
            <person name="Hugenholtz P."/>
            <person name="Kyrpides N.C."/>
            <person name="Klenk H.P."/>
            <person name="Detter J.C."/>
        </authorList>
    </citation>
    <scope>NUCLEOTIDE SEQUENCE [LARGE SCALE GENOMIC DNA]</scope>
    <source>
        <strain evidence="8">ATCC BAA-1237 / DSM 17374 / SPN1</strain>
    </source>
</reference>
<evidence type="ECO:0000256" key="5">
    <source>
        <dbReference type="SAM" id="MobiDB-lite"/>
    </source>
</evidence>
<feature type="domain" description="Metallo-beta-lactamase" evidence="6">
    <location>
        <begin position="13"/>
        <end position="202"/>
    </location>
</feature>
<dbReference type="PANTHER" id="PTHR46233">
    <property type="entry name" value="HYDROXYACYLGLUTATHIONE HYDROLASE GLOC"/>
    <property type="match status" value="1"/>
</dbReference>
<evidence type="ECO:0000256" key="1">
    <source>
        <dbReference type="ARBA" id="ARBA00001947"/>
    </source>
</evidence>
<dbReference type="SUPFAM" id="SSF56281">
    <property type="entry name" value="Metallo-hydrolase/oxidoreductase"/>
    <property type="match status" value="1"/>
</dbReference>
<keyword evidence="3" id="KW-0378">Hydrolase</keyword>
<dbReference type="SMART" id="SM00849">
    <property type="entry name" value="Lactamase_B"/>
    <property type="match status" value="1"/>
</dbReference>
<feature type="region of interest" description="Disordered" evidence="5">
    <location>
        <begin position="203"/>
        <end position="226"/>
    </location>
</feature>
<reference evidence="8" key="1">
    <citation type="submission" date="2011-04" db="EMBL/GenBank/DDBJ databases">
        <title>The complete genome of Spirochaeta coccoides DSM 17374.</title>
        <authorList>
            <person name="Lucas S."/>
            <person name="Copeland A."/>
            <person name="Lapidus A."/>
            <person name="Bruce D."/>
            <person name="Goodwin L."/>
            <person name="Pitluck S."/>
            <person name="Peters L."/>
            <person name="Kyrpides N."/>
            <person name="Mavromatis K."/>
            <person name="Pagani I."/>
            <person name="Ivanova N."/>
            <person name="Ovchinnikova G."/>
            <person name="Lu M."/>
            <person name="Detter J.C."/>
            <person name="Tapia R."/>
            <person name="Han C."/>
            <person name="Land M."/>
            <person name="Hauser L."/>
            <person name="Markowitz V."/>
            <person name="Cheng J.-F."/>
            <person name="Hugenholtz P."/>
            <person name="Woyke T."/>
            <person name="Wu D."/>
            <person name="Spring S."/>
            <person name="Schroeder M."/>
            <person name="Brambilla E."/>
            <person name="Klenk H.-P."/>
            <person name="Eisen J.A."/>
        </authorList>
    </citation>
    <scope>NUCLEOTIDE SEQUENCE [LARGE SCALE GENOMIC DNA]</scope>
    <source>
        <strain evidence="8">ATCC BAA-1237 / DSM 17374 / SPN1</strain>
    </source>
</reference>
<evidence type="ECO:0000313" key="8">
    <source>
        <dbReference type="Proteomes" id="UP000007939"/>
    </source>
</evidence>
<dbReference type="InterPro" id="IPR036866">
    <property type="entry name" value="RibonucZ/Hydroxyglut_hydro"/>
</dbReference>
<keyword evidence="8" id="KW-1185">Reference proteome</keyword>
<dbReference type="InterPro" id="IPR001279">
    <property type="entry name" value="Metallo-B-lactamas"/>
</dbReference>
<dbReference type="AlphaFoldDB" id="F4GH47"/>
<dbReference type="GO" id="GO:0046872">
    <property type="term" value="F:metal ion binding"/>
    <property type="evidence" value="ECO:0007669"/>
    <property type="project" value="UniProtKB-KW"/>
</dbReference>
<dbReference type="HOGENOM" id="CLU_030571_5_2_12"/>
<dbReference type="OrthoDB" id="9802248at2"/>
<dbReference type="Gene3D" id="3.60.15.10">
    <property type="entry name" value="Ribonuclease Z/Hydroxyacylglutathione hydrolase-like"/>
    <property type="match status" value="1"/>
</dbReference>
<dbReference type="PANTHER" id="PTHR46233:SF3">
    <property type="entry name" value="HYDROXYACYLGLUTATHIONE HYDROLASE GLOC"/>
    <property type="match status" value="1"/>
</dbReference>
<accession>F4GH47</accession>
<dbReference type="Proteomes" id="UP000007939">
    <property type="component" value="Chromosome"/>
</dbReference>
<evidence type="ECO:0000256" key="4">
    <source>
        <dbReference type="ARBA" id="ARBA00022833"/>
    </source>
</evidence>
<comment type="cofactor">
    <cofactor evidence="1">
        <name>Zn(2+)</name>
        <dbReference type="ChEBI" id="CHEBI:29105"/>
    </cofactor>
</comment>
<sequence length="226" mass="24751">MKLLRLIATPDYGTNCYLYSPDDAGLWIIDPGTKGLAIIAEIEKLEMSPKGILLTHSHWDHVLGLGVLRKAWPEIPILIHEMERDWLGQEGSRKQKELVKVLDPGFYESYKEAFDSLPSASGTFTDGDSVASGALTVIHTAGHSPGSVCFHGIREGILFSGDTLFQGSIGRSDLPGGNPQELQESLVRLLLLPDETWVLPGHGSPTTIGKERNDNPWIGHPTHVKK</sequence>
<dbReference type="EMBL" id="CP002659">
    <property type="protein sequence ID" value="AEC01522.1"/>
    <property type="molecule type" value="Genomic_DNA"/>
</dbReference>
<evidence type="ECO:0000259" key="6">
    <source>
        <dbReference type="SMART" id="SM00849"/>
    </source>
</evidence>
<evidence type="ECO:0000256" key="2">
    <source>
        <dbReference type="ARBA" id="ARBA00022723"/>
    </source>
</evidence>
<proteinExistence type="predicted"/>
<protein>
    <submittedName>
        <fullName evidence="7">Beta-lactamase domain protein</fullName>
    </submittedName>
</protein>
<dbReference type="RefSeq" id="WP_013738918.1">
    <property type="nucleotide sequence ID" value="NC_015436.1"/>
</dbReference>